<dbReference type="Proteomes" id="UP000307749">
    <property type="component" value="Unassembled WGS sequence"/>
</dbReference>
<dbReference type="EMBL" id="MWQO01000038">
    <property type="protein sequence ID" value="THD09544.1"/>
    <property type="molecule type" value="Genomic_DNA"/>
</dbReference>
<dbReference type="GO" id="GO:0016757">
    <property type="term" value="F:glycosyltransferase activity"/>
    <property type="evidence" value="ECO:0007669"/>
    <property type="project" value="TreeGrafter"/>
</dbReference>
<protein>
    <submittedName>
        <fullName evidence="1">Uncharacterized protein</fullName>
    </submittedName>
</protein>
<dbReference type="Gene3D" id="3.40.50.2000">
    <property type="entry name" value="Glycogen Phosphorylase B"/>
    <property type="match status" value="2"/>
</dbReference>
<evidence type="ECO:0000313" key="2">
    <source>
        <dbReference type="Proteomes" id="UP000307749"/>
    </source>
</evidence>
<dbReference type="CDD" id="cd03801">
    <property type="entry name" value="GT4_PimA-like"/>
    <property type="match status" value="1"/>
</dbReference>
<dbReference type="SUPFAM" id="SSF53756">
    <property type="entry name" value="UDP-Glycosyltransferase/glycogen phosphorylase"/>
    <property type="match status" value="1"/>
</dbReference>
<dbReference type="AlphaFoldDB" id="A0A4S3KN67"/>
<comment type="caution">
    <text evidence="1">The sequence shown here is derived from an EMBL/GenBank/DDBJ whole genome shotgun (WGS) entry which is preliminary data.</text>
</comment>
<reference evidence="1 2" key="1">
    <citation type="submission" date="2017-02" db="EMBL/GenBank/DDBJ databases">
        <title>Whole genome sequencing of Metallibacterium scheffleri DSM 24874 (T).</title>
        <authorList>
            <person name="Kumar S."/>
            <person name="Patil P."/>
            <person name="Patil P.B."/>
        </authorList>
    </citation>
    <scope>NUCLEOTIDE SEQUENCE [LARGE SCALE GENOMIC DNA]</scope>
    <source>
        <strain evidence="1 2">DSM 24874</strain>
    </source>
</reference>
<gene>
    <name evidence="1" type="ORF">B1806_10775</name>
</gene>
<sequence>MGQLPSGSGKAVVMLDERVSMTAKSFLVYWNNIPSPYMVERFNVLADRGAFEFEAWFNDRIEPGRSWDVDESTWRFKFRYLPTTRIGKRVLHWPLPSFGRRPDVLVSLYAEPVFILGWLVAKLRGAKTGFWAEVTFDRWIKRRAYKTWIKRWLFRRVDAIVTVGDDGRGFAERAGASVEKIFYAPHVIDVSHYANGARLARQNREQLRTDLGLHGTTFIYVGRLWWGKGLDYLLEAYEIVQARFSNEISLLLVGDGADEAKLRQLCIERGLRHVVFAGFKQKPEVPRYYASSDVFVFPTLGDPYGLVVDEAMACGLPVISTTAAGEIRDRIEEGVNGYIVPPEDSAALAERMLTLAQDGALRERMGKTSSDKIKGHTPERWAEDFERIVHTVFEKPPT</sequence>
<dbReference type="Pfam" id="PF13692">
    <property type="entry name" value="Glyco_trans_1_4"/>
    <property type="match status" value="1"/>
</dbReference>
<dbReference type="PANTHER" id="PTHR45947">
    <property type="entry name" value="SULFOQUINOVOSYL TRANSFERASE SQD2"/>
    <property type="match status" value="1"/>
</dbReference>
<proteinExistence type="predicted"/>
<accession>A0A4S3KN67</accession>
<dbReference type="STRING" id="993689.GCA_002077135_02754"/>
<evidence type="ECO:0000313" key="1">
    <source>
        <dbReference type="EMBL" id="THD09544.1"/>
    </source>
</evidence>
<dbReference type="PANTHER" id="PTHR45947:SF3">
    <property type="entry name" value="SULFOQUINOVOSYL TRANSFERASE SQD2"/>
    <property type="match status" value="1"/>
</dbReference>
<name>A0A4S3KN67_9GAMM</name>
<dbReference type="OrthoDB" id="9802525at2"/>
<keyword evidence="2" id="KW-1185">Reference proteome</keyword>
<organism evidence="1 2">
    <name type="scientific">Metallibacterium scheffleri</name>
    <dbReference type="NCBI Taxonomy" id="993689"/>
    <lineage>
        <taxon>Bacteria</taxon>
        <taxon>Pseudomonadati</taxon>
        <taxon>Pseudomonadota</taxon>
        <taxon>Gammaproteobacteria</taxon>
        <taxon>Lysobacterales</taxon>
        <taxon>Rhodanobacteraceae</taxon>
        <taxon>Metallibacterium</taxon>
    </lineage>
</organism>
<dbReference type="InterPro" id="IPR050194">
    <property type="entry name" value="Glycosyltransferase_grp1"/>
</dbReference>